<dbReference type="EMBL" id="JBGFUD010012633">
    <property type="protein sequence ID" value="MFH4983522.1"/>
    <property type="molecule type" value="Genomic_DNA"/>
</dbReference>
<dbReference type="AlphaFoldDB" id="A0ABD6F233"/>
<reference evidence="2 3" key="1">
    <citation type="submission" date="2024-08" db="EMBL/GenBank/DDBJ databases">
        <title>Gnathostoma spinigerum genome.</title>
        <authorList>
            <person name="Gonzalez-Bertolin B."/>
            <person name="Monzon S."/>
            <person name="Zaballos A."/>
            <person name="Jimenez P."/>
            <person name="Dekumyoy P."/>
            <person name="Varona S."/>
            <person name="Cuesta I."/>
            <person name="Sumanam S."/>
            <person name="Adisakwattana P."/>
            <person name="Gasser R.B."/>
            <person name="Hernandez-Gonzalez A."/>
            <person name="Young N.D."/>
            <person name="Perteguer M.J."/>
        </authorList>
    </citation>
    <scope>NUCLEOTIDE SEQUENCE [LARGE SCALE GENOMIC DNA]</scope>
    <source>
        <strain evidence="2">AL3</strain>
        <tissue evidence="2">Liver</tissue>
    </source>
</reference>
<feature type="compositionally biased region" description="Basic residues" evidence="1">
    <location>
        <begin position="85"/>
        <end position="99"/>
    </location>
</feature>
<name>A0ABD6F233_9BILA</name>
<dbReference type="Proteomes" id="UP001608902">
    <property type="component" value="Unassembled WGS sequence"/>
</dbReference>
<feature type="region of interest" description="Disordered" evidence="1">
    <location>
        <begin position="83"/>
        <end position="120"/>
    </location>
</feature>
<evidence type="ECO:0000313" key="3">
    <source>
        <dbReference type="Proteomes" id="UP001608902"/>
    </source>
</evidence>
<sequence>MCEDQLWYQLVNGQTSIGEEKKHGPVIDELSSSCTHDEPMKFSDVQDLHGCHGRRLCCRKRKIRETYSPSAIDKKFADIASKYREGKKRRKSKASKPKSRANTVKQWSEKKIRKRGRPRKTRGMTMTVFFDFFEF</sequence>
<keyword evidence="3" id="KW-1185">Reference proteome</keyword>
<feature type="compositionally biased region" description="Basic residues" evidence="1">
    <location>
        <begin position="111"/>
        <end position="120"/>
    </location>
</feature>
<evidence type="ECO:0000313" key="2">
    <source>
        <dbReference type="EMBL" id="MFH4983522.1"/>
    </source>
</evidence>
<evidence type="ECO:0000256" key="1">
    <source>
        <dbReference type="SAM" id="MobiDB-lite"/>
    </source>
</evidence>
<organism evidence="2 3">
    <name type="scientific">Gnathostoma spinigerum</name>
    <dbReference type="NCBI Taxonomy" id="75299"/>
    <lineage>
        <taxon>Eukaryota</taxon>
        <taxon>Metazoa</taxon>
        <taxon>Ecdysozoa</taxon>
        <taxon>Nematoda</taxon>
        <taxon>Chromadorea</taxon>
        <taxon>Rhabditida</taxon>
        <taxon>Spirurina</taxon>
        <taxon>Gnathostomatomorpha</taxon>
        <taxon>Gnathostomatoidea</taxon>
        <taxon>Gnathostomatidae</taxon>
        <taxon>Gnathostoma</taxon>
    </lineage>
</organism>
<accession>A0ABD6F233</accession>
<proteinExistence type="predicted"/>
<comment type="caution">
    <text evidence="2">The sequence shown here is derived from an EMBL/GenBank/DDBJ whole genome shotgun (WGS) entry which is preliminary data.</text>
</comment>
<gene>
    <name evidence="2" type="ORF">AB6A40_010231</name>
</gene>
<protein>
    <submittedName>
        <fullName evidence="2">Uncharacterized protein</fullName>
    </submittedName>
</protein>